<comment type="caution">
    <text evidence="9">The sequence shown here is derived from an EMBL/GenBank/DDBJ whole genome shotgun (WGS) entry which is preliminary data.</text>
</comment>
<dbReference type="InterPro" id="IPR029044">
    <property type="entry name" value="Nucleotide-diphossugar_trans"/>
</dbReference>
<keyword evidence="3 9" id="KW-0808">Transferase</keyword>
<keyword evidence="6 7" id="KW-0472">Membrane</keyword>
<proteinExistence type="predicted"/>
<feature type="domain" description="Glycosyltransferase 2-like" evidence="8">
    <location>
        <begin position="4"/>
        <end position="140"/>
    </location>
</feature>
<evidence type="ECO:0000256" key="2">
    <source>
        <dbReference type="ARBA" id="ARBA00022676"/>
    </source>
</evidence>
<name>A0ABW3S487_9BACL</name>
<gene>
    <name evidence="9" type="ORF">ACFQ3W_24290</name>
</gene>
<evidence type="ECO:0000256" key="4">
    <source>
        <dbReference type="ARBA" id="ARBA00022692"/>
    </source>
</evidence>
<evidence type="ECO:0000313" key="10">
    <source>
        <dbReference type="Proteomes" id="UP001597262"/>
    </source>
</evidence>
<evidence type="ECO:0000256" key="1">
    <source>
        <dbReference type="ARBA" id="ARBA00004141"/>
    </source>
</evidence>
<dbReference type="InterPro" id="IPR001173">
    <property type="entry name" value="Glyco_trans_2-like"/>
</dbReference>
<sequence length="343" mass="39132">MIISILIPTFNEEENVIPLSNEIIRVFEEQLPNYNYEIVFIDNCSVDGTRENISRLCNQNANIKAIFNAKNFGQFNSPYYGLCQTEGDCTILMCADFQDPVDMIPEFVHEWEKGYKIVCGIKTSSKENSMMYFLRSCYYKLIKKLSDVEQIEHFTGFGLYDKSFIDVLRNLNDPSPFLRGIVAELGPSRKDIPYEQAKRRAGKTSNNFYKLYDAAMLSFTSYTKIGMRLATMVGFTFAVLSLIVGLVYFIYKLVNWNNFSTGIAPLIIGVFVIGSLQLFFIGLLGEYILNINTRVTNRPLVIEEKRLNFSPLTDENMKSNTCDKGSTEILDSVYQASMNSTIK</sequence>
<dbReference type="CDD" id="cd04187">
    <property type="entry name" value="DPM1_like_bac"/>
    <property type="match status" value="1"/>
</dbReference>
<evidence type="ECO:0000256" key="7">
    <source>
        <dbReference type="SAM" id="Phobius"/>
    </source>
</evidence>
<evidence type="ECO:0000256" key="3">
    <source>
        <dbReference type="ARBA" id="ARBA00022679"/>
    </source>
</evidence>
<dbReference type="EC" id="2.4.-.-" evidence="9"/>
<keyword evidence="2 9" id="KW-0328">Glycosyltransferase</keyword>
<feature type="transmembrane region" description="Helical" evidence="7">
    <location>
        <begin position="263"/>
        <end position="289"/>
    </location>
</feature>
<dbReference type="Pfam" id="PF00535">
    <property type="entry name" value="Glycos_transf_2"/>
    <property type="match status" value="1"/>
</dbReference>
<dbReference type="Gene3D" id="3.90.550.10">
    <property type="entry name" value="Spore Coat Polysaccharide Biosynthesis Protein SpsA, Chain A"/>
    <property type="match status" value="1"/>
</dbReference>
<dbReference type="SUPFAM" id="SSF53448">
    <property type="entry name" value="Nucleotide-diphospho-sugar transferases"/>
    <property type="match status" value="1"/>
</dbReference>
<comment type="subcellular location">
    <subcellularLocation>
        <location evidence="1">Membrane</location>
        <topology evidence="1">Multi-pass membrane protein</topology>
    </subcellularLocation>
</comment>
<dbReference type="GO" id="GO:0016757">
    <property type="term" value="F:glycosyltransferase activity"/>
    <property type="evidence" value="ECO:0007669"/>
    <property type="project" value="UniProtKB-KW"/>
</dbReference>
<protein>
    <submittedName>
        <fullName evidence="9">Glycosyltransferase family 2 protein</fullName>
        <ecNumber evidence="9">2.4.-.-</ecNumber>
    </submittedName>
</protein>
<keyword evidence="10" id="KW-1185">Reference proteome</keyword>
<dbReference type="PANTHER" id="PTHR48090">
    <property type="entry name" value="UNDECAPRENYL-PHOSPHATE 4-DEOXY-4-FORMAMIDO-L-ARABINOSE TRANSFERASE-RELATED"/>
    <property type="match status" value="1"/>
</dbReference>
<evidence type="ECO:0000313" key="9">
    <source>
        <dbReference type="EMBL" id="MFD1179393.1"/>
    </source>
</evidence>
<feature type="transmembrane region" description="Helical" evidence="7">
    <location>
        <begin position="229"/>
        <end position="251"/>
    </location>
</feature>
<accession>A0ABW3S487</accession>
<keyword evidence="4 7" id="KW-0812">Transmembrane</keyword>
<evidence type="ECO:0000256" key="5">
    <source>
        <dbReference type="ARBA" id="ARBA00022989"/>
    </source>
</evidence>
<dbReference type="Proteomes" id="UP001597262">
    <property type="component" value="Unassembled WGS sequence"/>
</dbReference>
<evidence type="ECO:0000256" key="6">
    <source>
        <dbReference type="ARBA" id="ARBA00023136"/>
    </source>
</evidence>
<keyword evidence="5 7" id="KW-1133">Transmembrane helix</keyword>
<dbReference type="EMBL" id="JBHTLM010000030">
    <property type="protein sequence ID" value="MFD1179393.1"/>
    <property type="molecule type" value="Genomic_DNA"/>
</dbReference>
<organism evidence="9 10">
    <name type="scientific">Paenibacillus puldeungensis</name>
    <dbReference type="NCBI Taxonomy" id="696536"/>
    <lineage>
        <taxon>Bacteria</taxon>
        <taxon>Bacillati</taxon>
        <taxon>Bacillota</taxon>
        <taxon>Bacilli</taxon>
        <taxon>Bacillales</taxon>
        <taxon>Paenibacillaceae</taxon>
        <taxon>Paenibacillus</taxon>
    </lineage>
</organism>
<reference evidence="10" key="1">
    <citation type="journal article" date="2019" name="Int. J. Syst. Evol. Microbiol.">
        <title>The Global Catalogue of Microorganisms (GCM) 10K type strain sequencing project: providing services to taxonomists for standard genome sequencing and annotation.</title>
        <authorList>
            <consortium name="The Broad Institute Genomics Platform"/>
            <consortium name="The Broad Institute Genome Sequencing Center for Infectious Disease"/>
            <person name="Wu L."/>
            <person name="Ma J."/>
        </authorList>
    </citation>
    <scope>NUCLEOTIDE SEQUENCE [LARGE SCALE GENOMIC DNA]</scope>
    <source>
        <strain evidence="10">CCUG 59189</strain>
    </source>
</reference>
<dbReference type="RefSeq" id="WP_379321817.1">
    <property type="nucleotide sequence ID" value="NZ_JBHTLM010000030.1"/>
</dbReference>
<evidence type="ECO:0000259" key="8">
    <source>
        <dbReference type="Pfam" id="PF00535"/>
    </source>
</evidence>
<dbReference type="InterPro" id="IPR050256">
    <property type="entry name" value="Glycosyltransferase_2"/>
</dbReference>
<dbReference type="PANTHER" id="PTHR48090:SF1">
    <property type="entry name" value="PROPHAGE BACTOPRENOL GLUCOSYL TRANSFERASE HOMOLOG"/>
    <property type="match status" value="1"/>
</dbReference>